<protein>
    <recommendedName>
        <fullName evidence="2">3'-5' exonuclease domain-containing protein</fullName>
    </recommendedName>
</protein>
<evidence type="ECO:0000313" key="3">
    <source>
        <dbReference type="EMBL" id="GAV00538.1"/>
    </source>
</evidence>
<keyword evidence="4" id="KW-1185">Reference proteome</keyword>
<feature type="compositionally biased region" description="Gly residues" evidence="1">
    <location>
        <begin position="14"/>
        <end position="24"/>
    </location>
</feature>
<dbReference type="InterPro" id="IPR036397">
    <property type="entry name" value="RNaseH_sf"/>
</dbReference>
<evidence type="ECO:0000259" key="2">
    <source>
        <dbReference type="SMART" id="SM00474"/>
    </source>
</evidence>
<dbReference type="Gene3D" id="3.30.420.10">
    <property type="entry name" value="Ribonuclease H-like superfamily/Ribonuclease H"/>
    <property type="match status" value="1"/>
</dbReference>
<dbReference type="PANTHER" id="PTHR47765:SF2">
    <property type="entry name" value="EXONUCLEASE MUT-7 HOMOLOG"/>
    <property type="match status" value="1"/>
</dbReference>
<proteinExistence type="predicted"/>
<dbReference type="EMBL" id="BDGG01000006">
    <property type="protein sequence ID" value="GAV00538.1"/>
    <property type="molecule type" value="Genomic_DNA"/>
</dbReference>
<feature type="region of interest" description="Disordered" evidence="1">
    <location>
        <begin position="1"/>
        <end position="47"/>
    </location>
</feature>
<dbReference type="SUPFAM" id="SSF53098">
    <property type="entry name" value="Ribonuclease H-like"/>
    <property type="match status" value="1"/>
</dbReference>
<feature type="compositionally biased region" description="Low complexity" evidence="1">
    <location>
        <begin position="357"/>
        <end position="380"/>
    </location>
</feature>
<dbReference type="AlphaFoldDB" id="A0A1D1VLC4"/>
<dbReference type="STRING" id="947166.A0A1D1VLC4"/>
<name>A0A1D1VLC4_RAMVA</name>
<reference evidence="3 4" key="1">
    <citation type="journal article" date="2016" name="Nat. Commun.">
        <title>Extremotolerant tardigrade genome and improved radiotolerance of human cultured cells by tardigrade-unique protein.</title>
        <authorList>
            <person name="Hashimoto T."/>
            <person name="Horikawa D.D."/>
            <person name="Saito Y."/>
            <person name="Kuwahara H."/>
            <person name="Kozuka-Hata H."/>
            <person name="Shin-I T."/>
            <person name="Minakuchi Y."/>
            <person name="Ohishi K."/>
            <person name="Motoyama A."/>
            <person name="Aizu T."/>
            <person name="Enomoto A."/>
            <person name="Kondo K."/>
            <person name="Tanaka S."/>
            <person name="Hara Y."/>
            <person name="Koshikawa S."/>
            <person name="Sagara H."/>
            <person name="Miura T."/>
            <person name="Yokobori S."/>
            <person name="Miyagawa K."/>
            <person name="Suzuki Y."/>
            <person name="Kubo T."/>
            <person name="Oyama M."/>
            <person name="Kohara Y."/>
            <person name="Fujiyama A."/>
            <person name="Arakawa K."/>
            <person name="Katayama T."/>
            <person name="Toyoda A."/>
            <person name="Kunieda T."/>
        </authorList>
    </citation>
    <scope>NUCLEOTIDE SEQUENCE [LARGE SCALE GENOMIC DNA]</scope>
    <source>
        <strain evidence="3 4">YOKOZUNA-1</strain>
    </source>
</reference>
<dbReference type="InterPro" id="IPR052408">
    <property type="entry name" value="Exonuclease_MUT-7-like"/>
</dbReference>
<feature type="domain" description="3'-5' exonuclease" evidence="2">
    <location>
        <begin position="673"/>
        <end position="867"/>
    </location>
</feature>
<dbReference type="GO" id="GO:0008408">
    <property type="term" value="F:3'-5' exonuclease activity"/>
    <property type="evidence" value="ECO:0007669"/>
    <property type="project" value="InterPro"/>
</dbReference>
<comment type="caution">
    <text evidence="3">The sequence shown here is derived from an EMBL/GenBank/DDBJ whole genome shotgun (WGS) entry which is preliminary data.</text>
</comment>
<feature type="compositionally biased region" description="Polar residues" evidence="1">
    <location>
        <begin position="28"/>
        <end position="47"/>
    </location>
</feature>
<feature type="region of interest" description="Disordered" evidence="1">
    <location>
        <begin position="356"/>
        <end position="380"/>
    </location>
</feature>
<dbReference type="Pfam" id="PF01612">
    <property type="entry name" value="DNA_pol_A_exo1"/>
    <property type="match status" value="1"/>
</dbReference>
<dbReference type="Proteomes" id="UP000186922">
    <property type="component" value="Unassembled WGS sequence"/>
</dbReference>
<accession>A0A1D1VLC4</accession>
<evidence type="ECO:0000256" key="1">
    <source>
        <dbReference type="SAM" id="MobiDB-lite"/>
    </source>
</evidence>
<dbReference type="OrthoDB" id="18193at2759"/>
<feature type="region of interest" description="Disordered" evidence="1">
    <location>
        <begin position="293"/>
        <end position="319"/>
    </location>
</feature>
<dbReference type="GO" id="GO:0003676">
    <property type="term" value="F:nucleic acid binding"/>
    <property type="evidence" value="ECO:0007669"/>
    <property type="project" value="InterPro"/>
</dbReference>
<dbReference type="InterPro" id="IPR012337">
    <property type="entry name" value="RNaseH-like_sf"/>
</dbReference>
<dbReference type="InterPro" id="IPR002562">
    <property type="entry name" value="3'-5'_exonuclease_dom"/>
</dbReference>
<evidence type="ECO:0000313" key="4">
    <source>
        <dbReference type="Proteomes" id="UP000186922"/>
    </source>
</evidence>
<sequence length="978" mass="109069">MQSSNPRRGRGFGRGRAGYRGGYRGNQMAPSFSGSTGPSPAFATQPSPSLVCPPGSITTIWNPSISALPSGLASSTVYTSASVPLPHNSRNLRPVYDPLSTYPTPSGSYFPSRHNYPAIQHNNDPSQFPLLSIPNGQSNFRQVNQQTVPQPPYQSMVYHQMPAGPETAGGGVYTVGGLTHQPSVLVHSCSTNQSQMPFHQPAYRTNQPRPSGSGQQFHQGNARNQPNMAYSTVTAGAPSVISYNPNTIHIDLSGMNRPNGIIQHTPRPQYAINSNNSPKAVSTTVLPFAHRPPDCWPRPASQSQTLPSQPLPFDSRLPQQASHGLVPYQYGPAQTQTWNANGANFQQISVQAGCSNPQFQPQLQPQHSQDTYSPQPAPPYQYSSQLQFHGNVQIPFVQPHYSGQYSNGSSNLRFVDGYSRPMIPTDLNNPQSQRAIKNFTPEQLIDMRWFREAAVKITSCKQQDQFSLATIAHPLLCSGDTHLLEKYVQNSPDLQVQLLEMLERLFSDRNYIQEIYQDYGTDYCNQNRCVLSIQRIKKLATQWLNRFYADPAIISSIYLDKCQAALAYLIKNTDADSISYEAWLENVEDLVKPFPDRLKSFALHQLYKKHKLYHLTDLMESWGWNMWEGRTIPELQQYAAATQVAQAEKAPKVYHECGLAREAIEWVDTLEYFHAALTAIEEEEDCVIGLDCEWNSSRTGFEDSSLALLQVASRNKCYLLDVHTLKHEATEGDWGHLANVLRSPTIRKLGFDFGQDSQMLKPFLPRQPNGFSPQENNVIDMKSAIECIVREIPDLFMSKDGEDPQIILEMRFALASVVELLFGAPLMKTERMSNWERRPLREAQIIYAATDAHCLLQVYDYLTELCQARNVQFPPKSMLRPSKQAKKDFKVQNGSGLNPTVLDLETEVDSGILDGAPAPSSPRADESFSLGVDQPDWTAEITFSSNESGNSYNDPSPTQLAVPIGHNLNEVPSDLIAT</sequence>
<dbReference type="PANTHER" id="PTHR47765">
    <property type="entry name" value="3'-5' EXONUCLEASE DOMAIN-CONTAINING PROTEIN"/>
    <property type="match status" value="1"/>
</dbReference>
<dbReference type="GO" id="GO:0006139">
    <property type="term" value="P:nucleobase-containing compound metabolic process"/>
    <property type="evidence" value="ECO:0007669"/>
    <property type="project" value="InterPro"/>
</dbReference>
<gene>
    <name evidence="3" type="primary">RvY_11370-1</name>
    <name evidence="3" type="synonym">RvY_11370.1</name>
    <name evidence="3" type="ORF">RvY_11370</name>
</gene>
<organism evidence="3 4">
    <name type="scientific">Ramazzottius varieornatus</name>
    <name type="common">Water bear</name>
    <name type="synonym">Tardigrade</name>
    <dbReference type="NCBI Taxonomy" id="947166"/>
    <lineage>
        <taxon>Eukaryota</taxon>
        <taxon>Metazoa</taxon>
        <taxon>Ecdysozoa</taxon>
        <taxon>Tardigrada</taxon>
        <taxon>Eutardigrada</taxon>
        <taxon>Parachela</taxon>
        <taxon>Hypsibioidea</taxon>
        <taxon>Ramazzottiidae</taxon>
        <taxon>Ramazzottius</taxon>
    </lineage>
</organism>
<dbReference type="SMART" id="SM00474">
    <property type="entry name" value="35EXOc"/>
    <property type="match status" value="1"/>
</dbReference>